<dbReference type="Gene3D" id="1.10.287.470">
    <property type="entry name" value="Helix hairpin bin"/>
    <property type="match status" value="1"/>
</dbReference>
<dbReference type="GO" id="GO:0015562">
    <property type="term" value="F:efflux transmembrane transporter activity"/>
    <property type="evidence" value="ECO:0007669"/>
    <property type="project" value="TreeGrafter"/>
</dbReference>
<dbReference type="Gene3D" id="2.40.30.170">
    <property type="match status" value="1"/>
</dbReference>
<evidence type="ECO:0000259" key="8">
    <source>
        <dbReference type="Pfam" id="PF25876"/>
    </source>
</evidence>
<keyword evidence="4" id="KW-1003">Cell membrane</keyword>
<comment type="similarity">
    <text evidence="2">Belongs to the membrane fusion protein (MFP) (TC 8.A.1) family.</text>
</comment>
<dbReference type="AlphaFoldDB" id="A0A0F3L1B9"/>
<sequence>MQRSPGKKLAIIVGLVAVAAIGVGVLRHGADGKDAQPASKKAAAANNATPVTTAVATRGEIDLSLKIIGRAEAYSTVNIRSRVNGQLESLAFTPGSHVKKGDLLARVDPRPLKAALDEAQGKVASDQAQLVKAEADLSRYQNMLGKGFVSRADFDLYKANLGVARAALESDRAAARAAQVQLDFTTISAPFDGITGAPLAYPGATLTADTTDIVVLNEMDPIRVAFAIPEDSLSAVRASQRRGALPVEAKIPGDTGGPLKGELEFVDNAVDATTGTIVLKGRFANADGRLTPGQFAEVTLPTTRLADAVSIPVIALQSSTAGTFVFVVKADNTVEQRNVTTGATTASRVVVDKGLAEGERVVTEGQMLLVDGARVRVDKS</sequence>
<organism evidence="12 13">
    <name type="scientific">Luteibacter yeojuensis</name>
    <dbReference type="NCBI Taxonomy" id="345309"/>
    <lineage>
        <taxon>Bacteria</taxon>
        <taxon>Pseudomonadati</taxon>
        <taxon>Pseudomonadota</taxon>
        <taxon>Gammaproteobacteria</taxon>
        <taxon>Lysobacterales</taxon>
        <taxon>Rhodanobacteraceae</taxon>
        <taxon>Luteibacter</taxon>
    </lineage>
</organism>
<dbReference type="PANTHER" id="PTHR30469">
    <property type="entry name" value="MULTIDRUG RESISTANCE PROTEIN MDTA"/>
    <property type="match status" value="1"/>
</dbReference>
<dbReference type="EMBL" id="JZRB01000001">
    <property type="protein sequence ID" value="KJV37335.1"/>
    <property type="molecule type" value="Genomic_DNA"/>
</dbReference>
<dbReference type="InterPro" id="IPR058624">
    <property type="entry name" value="MdtA-like_HH"/>
</dbReference>
<feature type="domain" description="Multidrug resistance protein MdtA-like C-terminal permuted SH3" evidence="11">
    <location>
        <begin position="307"/>
        <end position="365"/>
    </location>
</feature>
<evidence type="ECO:0000256" key="1">
    <source>
        <dbReference type="ARBA" id="ARBA00004236"/>
    </source>
</evidence>
<name>A0A0F3L1B9_9GAMM</name>
<evidence type="ECO:0000256" key="7">
    <source>
        <dbReference type="SAM" id="Coils"/>
    </source>
</evidence>
<comment type="caution">
    <text evidence="12">The sequence shown here is derived from an EMBL/GenBank/DDBJ whole genome shotgun (WGS) entry which is preliminary data.</text>
</comment>
<dbReference type="Proteomes" id="UP000033651">
    <property type="component" value="Unassembled WGS sequence"/>
</dbReference>
<evidence type="ECO:0000313" key="13">
    <source>
        <dbReference type="Proteomes" id="UP000033651"/>
    </source>
</evidence>
<dbReference type="Pfam" id="PF25876">
    <property type="entry name" value="HH_MFP_RND"/>
    <property type="match status" value="1"/>
</dbReference>
<evidence type="ECO:0000259" key="11">
    <source>
        <dbReference type="Pfam" id="PF25967"/>
    </source>
</evidence>
<evidence type="ECO:0000256" key="3">
    <source>
        <dbReference type="ARBA" id="ARBA00022448"/>
    </source>
</evidence>
<evidence type="ECO:0000256" key="4">
    <source>
        <dbReference type="ARBA" id="ARBA00022475"/>
    </source>
</evidence>
<keyword evidence="6" id="KW-0472">Membrane</keyword>
<accession>A0A0F3L1B9</accession>
<gene>
    <name evidence="12" type="ORF">VI08_00545</name>
</gene>
<evidence type="ECO:0000256" key="6">
    <source>
        <dbReference type="ARBA" id="ARBA00023136"/>
    </source>
</evidence>
<dbReference type="GO" id="GO:1990281">
    <property type="term" value="C:efflux pump complex"/>
    <property type="evidence" value="ECO:0007669"/>
    <property type="project" value="TreeGrafter"/>
</dbReference>
<dbReference type="Gene3D" id="2.40.50.100">
    <property type="match status" value="1"/>
</dbReference>
<evidence type="ECO:0000259" key="9">
    <source>
        <dbReference type="Pfam" id="PF25917"/>
    </source>
</evidence>
<dbReference type="InterPro" id="IPR058626">
    <property type="entry name" value="MdtA-like_b-barrel"/>
</dbReference>
<dbReference type="InterPro" id="IPR058625">
    <property type="entry name" value="MdtA-like_BSH"/>
</dbReference>
<dbReference type="NCBIfam" id="TIGR01730">
    <property type="entry name" value="RND_mfp"/>
    <property type="match status" value="1"/>
</dbReference>
<dbReference type="Pfam" id="PF25967">
    <property type="entry name" value="RND-MFP_C"/>
    <property type="match status" value="1"/>
</dbReference>
<dbReference type="Gene3D" id="2.40.420.20">
    <property type="match status" value="1"/>
</dbReference>
<dbReference type="PATRIC" id="fig|345309.4.peg.112"/>
<dbReference type="RefSeq" id="WP_045827574.1">
    <property type="nucleotide sequence ID" value="NZ_JZRB01000001.1"/>
</dbReference>
<keyword evidence="7" id="KW-0175">Coiled coil</keyword>
<evidence type="ECO:0000313" key="12">
    <source>
        <dbReference type="EMBL" id="KJV37335.1"/>
    </source>
</evidence>
<keyword evidence="5" id="KW-0997">Cell inner membrane</keyword>
<dbReference type="InterPro" id="IPR058627">
    <property type="entry name" value="MdtA-like_C"/>
</dbReference>
<keyword evidence="3" id="KW-0813">Transport</keyword>
<dbReference type="SUPFAM" id="SSF111369">
    <property type="entry name" value="HlyD-like secretion proteins"/>
    <property type="match status" value="1"/>
</dbReference>
<comment type="subcellular location">
    <subcellularLocation>
        <location evidence="1">Cell membrane</location>
    </subcellularLocation>
</comment>
<reference evidence="12 13" key="1">
    <citation type="submission" date="2015-03" db="EMBL/GenBank/DDBJ databases">
        <title>Draft genome sequence of Luteibacter yeojuensis strain SU11.</title>
        <authorList>
            <person name="Sulaiman J."/>
            <person name="Priya K."/>
            <person name="Chan K.-G."/>
        </authorList>
    </citation>
    <scope>NUCLEOTIDE SEQUENCE [LARGE SCALE GENOMIC DNA]</scope>
    <source>
        <strain evidence="12 13">SU11</strain>
    </source>
</reference>
<evidence type="ECO:0000256" key="5">
    <source>
        <dbReference type="ARBA" id="ARBA00022519"/>
    </source>
</evidence>
<feature type="domain" description="Multidrug resistance protein MdtA-like barrel-sandwich hybrid" evidence="9">
    <location>
        <begin position="76"/>
        <end position="216"/>
    </location>
</feature>
<dbReference type="Pfam" id="PF25944">
    <property type="entry name" value="Beta-barrel_RND"/>
    <property type="match status" value="1"/>
</dbReference>
<evidence type="ECO:0000256" key="2">
    <source>
        <dbReference type="ARBA" id="ARBA00009477"/>
    </source>
</evidence>
<dbReference type="OrthoDB" id="9783047at2"/>
<feature type="coiled-coil region" evidence="7">
    <location>
        <begin position="116"/>
        <end position="143"/>
    </location>
</feature>
<dbReference type="InterPro" id="IPR006143">
    <property type="entry name" value="RND_pump_MFP"/>
</dbReference>
<feature type="domain" description="Multidrug resistance protein MdtA-like alpha-helical hairpin" evidence="8">
    <location>
        <begin position="116"/>
        <end position="185"/>
    </location>
</feature>
<keyword evidence="13" id="KW-1185">Reference proteome</keyword>
<dbReference type="Pfam" id="PF25917">
    <property type="entry name" value="BSH_RND"/>
    <property type="match status" value="1"/>
</dbReference>
<proteinExistence type="inferred from homology"/>
<protein>
    <submittedName>
        <fullName evidence="12">RND transporter</fullName>
    </submittedName>
</protein>
<evidence type="ECO:0000259" key="10">
    <source>
        <dbReference type="Pfam" id="PF25944"/>
    </source>
</evidence>
<dbReference type="PANTHER" id="PTHR30469:SF36">
    <property type="entry name" value="BLL3903 PROTEIN"/>
    <property type="match status" value="1"/>
</dbReference>
<feature type="domain" description="Multidrug resistance protein MdtA-like beta-barrel" evidence="10">
    <location>
        <begin position="221"/>
        <end position="300"/>
    </location>
</feature>